<comment type="subunit">
    <text evidence="7">Homodimer.</text>
</comment>
<evidence type="ECO:0000256" key="1">
    <source>
        <dbReference type="ARBA" id="ARBA00022490"/>
    </source>
</evidence>
<dbReference type="AlphaFoldDB" id="A0A1H1VKN0"/>
<dbReference type="PANTHER" id="PTHR35786">
    <property type="entry name" value="REDOX-SENSING TRANSCRIPTIONAL REPRESSOR REX"/>
    <property type="match status" value="1"/>
</dbReference>
<dbReference type="RefSeq" id="WP_029252100.1">
    <property type="nucleotide sequence ID" value="NZ_LT629776.1"/>
</dbReference>
<dbReference type="GO" id="GO:0003700">
    <property type="term" value="F:DNA-binding transcription factor activity"/>
    <property type="evidence" value="ECO:0007669"/>
    <property type="project" value="UniProtKB-UniRule"/>
</dbReference>
<dbReference type="PANTHER" id="PTHR35786:SF1">
    <property type="entry name" value="REDOX-SENSING TRANSCRIPTIONAL REPRESSOR REX 1"/>
    <property type="match status" value="1"/>
</dbReference>
<evidence type="ECO:0000256" key="5">
    <source>
        <dbReference type="ARBA" id="ARBA00023125"/>
    </source>
</evidence>
<feature type="domain" description="CoA-binding" evidence="8">
    <location>
        <begin position="88"/>
        <end position="189"/>
    </location>
</feature>
<dbReference type="eggNOG" id="COG2344">
    <property type="taxonomic scope" value="Bacteria"/>
</dbReference>
<dbReference type="Pfam" id="PF02629">
    <property type="entry name" value="CoA_binding"/>
    <property type="match status" value="1"/>
</dbReference>
<gene>
    <name evidence="7" type="primary">rex</name>
    <name evidence="9" type="ORF">SAMN04489860_2536</name>
</gene>
<dbReference type="GO" id="GO:0003677">
    <property type="term" value="F:DNA binding"/>
    <property type="evidence" value="ECO:0007669"/>
    <property type="project" value="UniProtKB-UniRule"/>
</dbReference>
<reference evidence="9 10" key="1">
    <citation type="submission" date="2016-10" db="EMBL/GenBank/DDBJ databases">
        <authorList>
            <person name="de Groot N.N."/>
        </authorList>
    </citation>
    <scope>NUCLEOTIDE SEQUENCE [LARGE SCALE GENOMIC DNA]</scope>
    <source>
        <strain evidence="9 10">DSM 22126</strain>
    </source>
</reference>
<comment type="subcellular location">
    <subcellularLocation>
        <location evidence="7">Cytoplasm</location>
    </subcellularLocation>
</comment>
<accession>A0A1H1VKN0</accession>
<dbReference type="GO" id="GO:0045892">
    <property type="term" value="P:negative regulation of DNA-templated transcription"/>
    <property type="evidence" value="ECO:0007669"/>
    <property type="project" value="InterPro"/>
</dbReference>
<keyword evidence="2 7" id="KW-0678">Repressor</keyword>
<evidence type="ECO:0000313" key="10">
    <source>
        <dbReference type="Proteomes" id="UP000185663"/>
    </source>
</evidence>
<dbReference type="InterPro" id="IPR036390">
    <property type="entry name" value="WH_DNA-bd_sf"/>
</dbReference>
<proteinExistence type="inferred from homology"/>
<dbReference type="NCBIfam" id="NF003995">
    <property type="entry name" value="PRK05472.2-4"/>
    <property type="match status" value="1"/>
</dbReference>
<dbReference type="InterPro" id="IPR036291">
    <property type="entry name" value="NAD(P)-bd_dom_sf"/>
</dbReference>
<dbReference type="NCBIfam" id="NF003996">
    <property type="entry name" value="PRK05472.2-5"/>
    <property type="match status" value="1"/>
</dbReference>
<protein>
    <recommendedName>
        <fullName evidence="7">Redox-sensing transcriptional repressor Rex</fullName>
    </recommendedName>
</protein>
<dbReference type="InterPro" id="IPR022876">
    <property type="entry name" value="Tscrpt_rep_Rex"/>
</dbReference>
<keyword evidence="1 7" id="KW-0963">Cytoplasm</keyword>
<evidence type="ECO:0000256" key="7">
    <source>
        <dbReference type="HAMAP-Rule" id="MF_01131"/>
    </source>
</evidence>
<evidence type="ECO:0000256" key="4">
    <source>
        <dbReference type="ARBA" id="ARBA00023027"/>
    </source>
</evidence>
<dbReference type="OrthoDB" id="9784760at2"/>
<dbReference type="EMBL" id="LT629776">
    <property type="protein sequence ID" value="SDS85362.1"/>
    <property type="molecule type" value="Genomic_DNA"/>
</dbReference>
<dbReference type="InterPro" id="IPR036388">
    <property type="entry name" value="WH-like_DNA-bd_sf"/>
</dbReference>
<dbReference type="NCBIfam" id="NF003994">
    <property type="entry name" value="PRK05472.2-3"/>
    <property type="match status" value="1"/>
</dbReference>
<dbReference type="NCBIfam" id="NF003993">
    <property type="entry name" value="PRK05472.2-2"/>
    <property type="match status" value="1"/>
</dbReference>
<dbReference type="NCBIfam" id="NF003992">
    <property type="entry name" value="PRK05472.2-1"/>
    <property type="match status" value="1"/>
</dbReference>
<dbReference type="STRING" id="545619.SAMN04489860_2536"/>
<keyword evidence="4 7" id="KW-0520">NAD</keyword>
<feature type="binding site" evidence="7">
    <location>
        <begin position="99"/>
        <end position="104"/>
    </location>
    <ligand>
        <name>NAD(+)</name>
        <dbReference type="ChEBI" id="CHEBI:57540"/>
    </ligand>
</feature>
<dbReference type="GO" id="GO:0005737">
    <property type="term" value="C:cytoplasm"/>
    <property type="evidence" value="ECO:0007669"/>
    <property type="project" value="UniProtKB-SubCell"/>
</dbReference>
<dbReference type="Gene3D" id="3.40.50.720">
    <property type="entry name" value="NAD(P)-binding Rossmann-like Domain"/>
    <property type="match status" value="1"/>
</dbReference>
<organism evidence="9 10">
    <name type="scientific">Paraoerskovia marina</name>
    <dbReference type="NCBI Taxonomy" id="545619"/>
    <lineage>
        <taxon>Bacteria</taxon>
        <taxon>Bacillati</taxon>
        <taxon>Actinomycetota</taxon>
        <taxon>Actinomycetes</taxon>
        <taxon>Micrococcales</taxon>
        <taxon>Cellulomonadaceae</taxon>
        <taxon>Paraoerskovia</taxon>
    </lineage>
</organism>
<dbReference type="SUPFAM" id="SSF46785">
    <property type="entry name" value="Winged helix' DNA-binding domain"/>
    <property type="match status" value="1"/>
</dbReference>
<dbReference type="HAMAP" id="MF_01131">
    <property type="entry name" value="Rex"/>
    <property type="match status" value="1"/>
</dbReference>
<evidence type="ECO:0000313" key="9">
    <source>
        <dbReference type="EMBL" id="SDS85362.1"/>
    </source>
</evidence>
<keyword evidence="3 7" id="KW-0805">Transcription regulation</keyword>
<evidence type="ECO:0000259" key="8">
    <source>
        <dbReference type="SMART" id="SM00881"/>
    </source>
</evidence>
<dbReference type="InterPro" id="IPR003781">
    <property type="entry name" value="CoA-bd"/>
</dbReference>
<evidence type="ECO:0000256" key="6">
    <source>
        <dbReference type="ARBA" id="ARBA00023163"/>
    </source>
</evidence>
<dbReference type="Gene3D" id="1.10.10.10">
    <property type="entry name" value="Winged helix-like DNA-binding domain superfamily/Winged helix DNA-binding domain"/>
    <property type="match status" value="1"/>
</dbReference>
<dbReference type="InterPro" id="IPR058236">
    <property type="entry name" value="Rex_actinobacterial-type"/>
</dbReference>
<sequence>MSPTGKNADPTGNQVPAATVARLPTYLRALHLLIERGVGTSSSSGLAELSGVSSAQLRKDLSFLGSFGTRGVGYNVEALAESMNRVLGLATEHRVMIVGMGNLGQALADYRGYDSRGFKVVALLDNNDGVIGKDVRGIVVEAMADIDAVVERERVSFAIVATPARSAQDAVDAIVQAGVRGILSFAPISLQVPDDVDVQAVDVGSELQILAFHKQAREMGMA</sequence>
<keyword evidence="6 7" id="KW-0804">Transcription</keyword>
<dbReference type="Pfam" id="PF06971">
    <property type="entry name" value="Put_DNA-bind_N"/>
    <property type="match status" value="1"/>
</dbReference>
<evidence type="ECO:0000256" key="2">
    <source>
        <dbReference type="ARBA" id="ARBA00022491"/>
    </source>
</evidence>
<keyword evidence="5 7" id="KW-0238">DNA-binding</keyword>
<dbReference type="SMART" id="SM00881">
    <property type="entry name" value="CoA_binding"/>
    <property type="match status" value="1"/>
</dbReference>
<comment type="function">
    <text evidence="7">Modulates transcription in response to changes in cellular NADH/NAD(+) redox state.</text>
</comment>
<comment type="similarity">
    <text evidence="7">Belongs to the transcriptional regulatory Rex family.</text>
</comment>
<dbReference type="GO" id="GO:0051775">
    <property type="term" value="P:response to redox state"/>
    <property type="evidence" value="ECO:0007669"/>
    <property type="project" value="InterPro"/>
</dbReference>
<dbReference type="SUPFAM" id="SSF51735">
    <property type="entry name" value="NAD(P)-binding Rossmann-fold domains"/>
    <property type="match status" value="1"/>
</dbReference>
<name>A0A1H1VKN0_9CELL</name>
<dbReference type="InterPro" id="IPR009718">
    <property type="entry name" value="Rex_DNA-bd_C_dom"/>
</dbReference>
<feature type="DNA-binding region" description="H-T-H motif" evidence="7">
    <location>
        <begin position="25"/>
        <end position="64"/>
    </location>
</feature>
<evidence type="ECO:0000256" key="3">
    <source>
        <dbReference type="ARBA" id="ARBA00023015"/>
    </source>
</evidence>
<dbReference type="Proteomes" id="UP000185663">
    <property type="component" value="Chromosome I"/>
</dbReference>
<keyword evidence="10" id="KW-1185">Reference proteome</keyword>